<protein>
    <recommendedName>
        <fullName evidence="4">Intraflagellar transport protein 22 homolog</fullName>
    </recommendedName>
</protein>
<sequence>MLVIYWFIFLILYQSRSSLEKILWKIEKSPSYHLPSLAMAPPLKILVVGPKEGGKSAVCAWILECEKTNGRAQASVEIWDCSGDQVYEACWPAILKDANATVIVYNPDSHVHESEVTLWYEWFVQNAALEPAQCLVFAHANGKATVTTRGKVNLPPSVKTIQTNYESPGVLKSEFDTFVFGIAEQVQLRQGGRTRK</sequence>
<dbReference type="AlphaFoldDB" id="A0A3R6WHQ1"/>
<dbReference type="SUPFAM" id="SSF52540">
    <property type="entry name" value="P-loop containing nucleoside triphosphate hydrolases"/>
    <property type="match status" value="1"/>
</dbReference>
<feature type="chain" id="PRO_5018547683" description="Intraflagellar transport protein 22 homolog" evidence="1">
    <location>
        <begin position="19"/>
        <end position="196"/>
    </location>
</feature>
<evidence type="ECO:0000313" key="2">
    <source>
        <dbReference type="EMBL" id="RHY26254.1"/>
    </source>
</evidence>
<evidence type="ECO:0000256" key="1">
    <source>
        <dbReference type="SAM" id="SignalP"/>
    </source>
</evidence>
<organism evidence="2 3">
    <name type="scientific">Aphanomyces invadans</name>
    <dbReference type="NCBI Taxonomy" id="157072"/>
    <lineage>
        <taxon>Eukaryota</taxon>
        <taxon>Sar</taxon>
        <taxon>Stramenopiles</taxon>
        <taxon>Oomycota</taxon>
        <taxon>Saprolegniomycetes</taxon>
        <taxon>Saprolegniales</taxon>
        <taxon>Verrucalvaceae</taxon>
        <taxon>Aphanomyces</taxon>
    </lineage>
</organism>
<accession>A0A3R6WHQ1</accession>
<dbReference type="VEuPathDB" id="FungiDB:H310_08165"/>
<reference evidence="2 3" key="1">
    <citation type="submission" date="2018-08" db="EMBL/GenBank/DDBJ databases">
        <title>Aphanomyces genome sequencing and annotation.</title>
        <authorList>
            <person name="Minardi D."/>
            <person name="Oidtmann B."/>
            <person name="Van Der Giezen M."/>
            <person name="Studholme D.J."/>
        </authorList>
    </citation>
    <scope>NUCLEOTIDE SEQUENCE [LARGE SCALE GENOMIC DNA]</scope>
    <source>
        <strain evidence="2 3">NJM0002</strain>
    </source>
</reference>
<proteinExistence type="predicted"/>
<keyword evidence="1" id="KW-0732">Signal</keyword>
<dbReference type="EMBL" id="QUSY01001052">
    <property type="protein sequence ID" value="RHY26254.1"/>
    <property type="molecule type" value="Genomic_DNA"/>
</dbReference>
<feature type="signal peptide" evidence="1">
    <location>
        <begin position="1"/>
        <end position="18"/>
    </location>
</feature>
<evidence type="ECO:0008006" key="4">
    <source>
        <dbReference type="Google" id="ProtNLM"/>
    </source>
</evidence>
<comment type="caution">
    <text evidence="2">The sequence shown here is derived from an EMBL/GenBank/DDBJ whole genome shotgun (WGS) entry which is preliminary data.</text>
</comment>
<gene>
    <name evidence="2" type="ORF">DYB32_007780</name>
</gene>
<evidence type="ECO:0000313" key="3">
    <source>
        <dbReference type="Proteomes" id="UP000285060"/>
    </source>
</evidence>
<dbReference type="InterPro" id="IPR027417">
    <property type="entry name" value="P-loop_NTPase"/>
</dbReference>
<name>A0A3R6WHQ1_9STRA</name>
<dbReference type="Gene3D" id="3.40.50.300">
    <property type="entry name" value="P-loop containing nucleotide triphosphate hydrolases"/>
    <property type="match status" value="1"/>
</dbReference>
<dbReference type="Proteomes" id="UP000285060">
    <property type="component" value="Unassembled WGS sequence"/>
</dbReference>
<keyword evidence="3" id="KW-1185">Reference proteome</keyword>